<dbReference type="Pfam" id="PF00536">
    <property type="entry name" value="SAM_1"/>
    <property type="match status" value="1"/>
</dbReference>
<dbReference type="InterPro" id="IPR011992">
    <property type="entry name" value="EF-hand-dom_pair"/>
</dbReference>
<evidence type="ECO:0000259" key="3">
    <source>
        <dbReference type="PROSITE" id="PS50105"/>
    </source>
</evidence>
<proteinExistence type="predicted"/>
<evidence type="ECO:0000256" key="1">
    <source>
        <dbReference type="ARBA" id="ARBA00022837"/>
    </source>
</evidence>
<dbReference type="Gene3D" id="1.10.238.10">
    <property type="entry name" value="EF-hand"/>
    <property type="match status" value="7"/>
</dbReference>
<feature type="domain" description="EF-hand" evidence="4">
    <location>
        <begin position="878"/>
        <end position="913"/>
    </location>
</feature>
<dbReference type="InterPro" id="IPR002048">
    <property type="entry name" value="EF_hand_dom"/>
</dbReference>
<organism evidence="5">
    <name type="scientific">Eutreptiella gymnastica</name>
    <dbReference type="NCBI Taxonomy" id="73025"/>
    <lineage>
        <taxon>Eukaryota</taxon>
        <taxon>Discoba</taxon>
        <taxon>Euglenozoa</taxon>
        <taxon>Euglenida</taxon>
        <taxon>Spirocuta</taxon>
        <taxon>Euglenophyceae</taxon>
        <taxon>Eutreptiales</taxon>
        <taxon>Eutreptiaceae</taxon>
        <taxon>Eutreptiella</taxon>
    </lineage>
</organism>
<protein>
    <recommendedName>
        <fullName evidence="6">Calmodulin</fullName>
    </recommendedName>
</protein>
<dbReference type="EMBL" id="HBJA01006864">
    <property type="protein sequence ID" value="CAE0791069.1"/>
    <property type="molecule type" value="Transcribed_RNA"/>
</dbReference>
<dbReference type="PANTHER" id="PTHR20875">
    <property type="entry name" value="EF-HAND CALCIUM-BINDING DOMAIN-CONTAINING PROTEIN 6-RELATED"/>
    <property type="match status" value="1"/>
</dbReference>
<dbReference type="SUPFAM" id="SSF47769">
    <property type="entry name" value="SAM/Pointed domain"/>
    <property type="match status" value="1"/>
</dbReference>
<feature type="domain" description="EF-hand" evidence="4">
    <location>
        <begin position="817"/>
        <end position="852"/>
    </location>
</feature>
<dbReference type="PROSITE" id="PS00018">
    <property type="entry name" value="EF_HAND_1"/>
    <property type="match status" value="4"/>
</dbReference>
<sequence length="1577" mass="179273">MAHPYDEFDAEFDELSIGSGNDDDLLDHAHMVLGQAFMLEREGKPHMSTTFHNLDAQNVSSTSLRTFTQVLLSHGFDGFLTQDEMTALHKYYNVGQKGFTDFLLGVRFVLGAKESEAARVSQKLRTHIVDLDRRAVDVEGMAFALQRLGLDTDDANEKEFMEVMRHSLSQVATDSELAFVFNLATSRKQGAGVSPTRLAEVLINKGTIPSPVKDASNKPSKLSTTALGMLEMIREIGNRLYSGEEAVTSLLGLAKHMKWYDRDEDGYLNEQEFSAALRALGGLSDADLIHLFDHLDYQQIRLVSIQKFVNGFSVFDYVEVKPDGSTKMIDHLKAEVQHRADRGPQPITQMFQKYDAHQPGHLDLEEFTHVAREMCGKHLSDIDCEILFGHFGDKKASLQWRDFLDQCLAGREERLERSQLLDRQHKKVVDRIEQLHDDIARAVVETDEGPSLAEGIAMVKHTFSKYDRRGAGVLSKRDFAEALRETPTQYPLTGPDLDLLFSWYDKAESGAADYKRFIEALRETPYMRRLNARHLLVTPEELGVQKGLAELQDSGKGFNSLRRKKADVTDIALAESLMEEMKVTVEEKGLADTVETMLKKMDKNGDGSVNRHGFIGGIQQAGVGMSTRQLDHLFELQSRHGILRISDFVQNLERVPPAEETTEHEEIACELSRLKAGFAVKLPETKEQLKTLFARYDTRHRGGLTLFEWTKLVGDYIHHPEIPVRDIERVHKHFTQDSGEFTFEDFLICVKGTQKEKIRGISRLHHLLMDTCYNGLHANRVQGTMGLLKHFQHYDHHQGFLGREDFAKAINALGLGFTKKEVDQLFKYYDFDGAGMVSFEEFVDSLRIKQHFVASNDELQAIMKIISDGFIDRGTPLGNPNKMRSYFERYDTAHTGEIELPEFTKVIKDLCDMHITEFDIELVYNYFSKPGLVTTNYIELTQALKTGQAYSVNDRPTWKESVPAPPPSKKEVNAVQKALLKALYDKTSRMSGTVVLNTFMSACDKDNDGLLTEYEFIAALSRYELSNSGISRSDLSKVFDAWAIEGSNKVSVEEFVEAYRSRADLDLYRSDFERTINVIRGNILDLMGKQQTFDRVRMLFEKHSLDYAKAGALDLFTFTRCIKDFNHGELSQLTIELLFNAFSTDRFGTVEIDRFVRYLLGEKKRETVPTLSKEDATSLLKQLEAMFFEGYSLNHKLKHIRYVVGRFTNEDHDHDGKLNFREFLRAIRTFNIKLSDLEIESLFNVFADQANKLDIMEFMRAVRSFQRSAIENPEDLRLLLGRIRYAVENQGYAGAVAVLRVFERYDTDSDGRIDYDEFERAIRQLLGQQEKPLSQRDFHILFDAFDVEREGTIDFRSFFEQVGWIGHSLMDDPVFVPRPRAEEPEDGAEPLQPPSPEQELMDSAMDSSLESPEGTPEKQWRPGRRGKGRPNYEQMDKMTSYVRQRKADGAVFNALSQALPIQTPFDTMVETTGPRELRRPILRTTPTGEISNPVIVSRSGSEVSQASQMSVRPPDGLQNAKDIVEWLAMLGYGKYVDVFEANEVGLAELGGLTEADLTQMGIPLGPRKRMLKAIAWP</sequence>
<feature type="domain" description="EF-hand" evidence="4">
    <location>
        <begin position="589"/>
        <end position="624"/>
    </location>
</feature>
<dbReference type="Pfam" id="PF13499">
    <property type="entry name" value="EF-hand_7"/>
    <property type="match status" value="1"/>
</dbReference>
<dbReference type="InterPro" id="IPR018247">
    <property type="entry name" value="EF_Hand_1_Ca_BS"/>
</dbReference>
<feature type="domain" description="EF-hand" evidence="4">
    <location>
        <begin position="454"/>
        <end position="489"/>
    </location>
</feature>
<name>A0A7S4FEK3_9EUGL</name>
<dbReference type="Gene3D" id="1.10.150.50">
    <property type="entry name" value="Transcription Factor, Ets-1"/>
    <property type="match status" value="1"/>
</dbReference>
<feature type="region of interest" description="Disordered" evidence="2">
    <location>
        <begin position="1375"/>
        <end position="1434"/>
    </location>
</feature>
<accession>A0A7S4FEK3</accession>
<evidence type="ECO:0008006" key="6">
    <source>
        <dbReference type="Google" id="ProtNLM"/>
    </source>
</evidence>
<dbReference type="PROSITE" id="PS50222">
    <property type="entry name" value="EF_HAND_2"/>
    <property type="match status" value="9"/>
</dbReference>
<dbReference type="PROSITE" id="PS50105">
    <property type="entry name" value="SAM_DOMAIN"/>
    <property type="match status" value="1"/>
</dbReference>
<dbReference type="Pfam" id="PF13833">
    <property type="entry name" value="EF-hand_8"/>
    <property type="match status" value="1"/>
</dbReference>
<dbReference type="InterPro" id="IPR001660">
    <property type="entry name" value="SAM"/>
</dbReference>
<dbReference type="CDD" id="cd00051">
    <property type="entry name" value="EFh"/>
    <property type="match status" value="2"/>
</dbReference>
<dbReference type="GO" id="GO:0005509">
    <property type="term" value="F:calcium ion binding"/>
    <property type="evidence" value="ECO:0007669"/>
    <property type="project" value="InterPro"/>
</dbReference>
<feature type="domain" description="EF-hand" evidence="4">
    <location>
        <begin position="991"/>
        <end position="1026"/>
    </location>
</feature>
<feature type="domain" description="EF-hand" evidence="4">
    <location>
        <begin position="1293"/>
        <end position="1328"/>
    </location>
</feature>
<keyword evidence="1" id="KW-0106">Calcium</keyword>
<dbReference type="SMART" id="SM00454">
    <property type="entry name" value="SAM"/>
    <property type="match status" value="1"/>
</dbReference>
<dbReference type="GO" id="GO:0005654">
    <property type="term" value="C:nucleoplasm"/>
    <property type="evidence" value="ECO:0007669"/>
    <property type="project" value="TreeGrafter"/>
</dbReference>
<feature type="domain" description="EF-hand" evidence="4">
    <location>
        <begin position="1211"/>
        <end position="1233"/>
    </location>
</feature>
<feature type="domain" description="SAM" evidence="3">
    <location>
        <begin position="1518"/>
        <end position="1562"/>
    </location>
</feature>
<dbReference type="SMART" id="SM00054">
    <property type="entry name" value="EFh"/>
    <property type="match status" value="11"/>
</dbReference>
<evidence type="ECO:0000259" key="4">
    <source>
        <dbReference type="PROSITE" id="PS50222"/>
    </source>
</evidence>
<dbReference type="SUPFAM" id="SSF47473">
    <property type="entry name" value="EF-hand"/>
    <property type="match status" value="5"/>
</dbReference>
<reference evidence="5" key="1">
    <citation type="submission" date="2021-01" db="EMBL/GenBank/DDBJ databases">
        <authorList>
            <person name="Corre E."/>
            <person name="Pelletier E."/>
            <person name="Niang G."/>
            <person name="Scheremetjew M."/>
            <person name="Finn R."/>
            <person name="Kale V."/>
            <person name="Holt S."/>
            <person name="Cochrane G."/>
            <person name="Meng A."/>
            <person name="Brown T."/>
            <person name="Cohen L."/>
        </authorList>
    </citation>
    <scope>NUCLEOTIDE SEQUENCE</scope>
    <source>
        <strain evidence="5">CCMP1594</strain>
    </source>
</reference>
<feature type="domain" description="EF-hand" evidence="4">
    <location>
        <begin position="1030"/>
        <end position="1065"/>
    </location>
</feature>
<evidence type="ECO:0000256" key="2">
    <source>
        <dbReference type="SAM" id="MobiDB-lite"/>
    </source>
</evidence>
<evidence type="ECO:0000313" key="5">
    <source>
        <dbReference type="EMBL" id="CAE0791069.1"/>
    </source>
</evidence>
<dbReference type="PANTHER" id="PTHR20875:SF2">
    <property type="entry name" value="EF-HAND CALCIUM-BINDING DOMAIN-CONTAINING PROTEIN 6"/>
    <property type="match status" value="1"/>
</dbReference>
<gene>
    <name evidence="5" type="ORF">EGYM00163_LOCUS2183</name>
</gene>
<dbReference type="InterPro" id="IPR052603">
    <property type="entry name" value="EFCB6"/>
</dbReference>
<dbReference type="InterPro" id="IPR013761">
    <property type="entry name" value="SAM/pointed_sf"/>
</dbReference>
<feature type="domain" description="EF-hand" evidence="4">
    <location>
        <begin position="248"/>
        <end position="283"/>
    </location>
</feature>